<keyword evidence="2" id="KW-1185">Reference proteome</keyword>
<dbReference type="Proteomes" id="UP000024635">
    <property type="component" value="Unassembled WGS sequence"/>
</dbReference>
<evidence type="ECO:0000313" key="2">
    <source>
        <dbReference type="Proteomes" id="UP000024635"/>
    </source>
</evidence>
<dbReference type="AlphaFoldDB" id="A0A016UH83"/>
<name>A0A016UH83_9BILA</name>
<comment type="caution">
    <text evidence="1">The sequence shown here is derived from an EMBL/GenBank/DDBJ whole genome shotgun (WGS) entry which is preliminary data.</text>
</comment>
<protein>
    <submittedName>
        <fullName evidence="1">Uncharacterized protein</fullName>
    </submittedName>
</protein>
<dbReference type="EMBL" id="JARK01001377">
    <property type="protein sequence ID" value="EYC14177.1"/>
    <property type="molecule type" value="Genomic_DNA"/>
</dbReference>
<organism evidence="1 2">
    <name type="scientific">Ancylostoma ceylanicum</name>
    <dbReference type="NCBI Taxonomy" id="53326"/>
    <lineage>
        <taxon>Eukaryota</taxon>
        <taxon>Metazoa</taxon>
        <taxon>Ecdysozoa</taxon>
        <taxon>Nematoda</taxon>
        <taxon>Chromadorea</taxon>
        <taxon>Rhabditida</taxon>
        <taxon>Rhabditina</taxon>
        <taxon>Rhabditomorpha</taxon>
        <taxon>Strongyloidea</taxon>
        <taxon>Ancylostomatidae</taxon>
        <taxon>Ancylostomatinae</taxon>
        <taxon>Ancylostoma</taxon>
    </lineage>
</organism>
<evidence type="ECO:0000313" key="1">
    <source>
        <dbReference type="EMBL" id="EYC14177.1"/>
    </source>
</evidence>
<reference evidence="2" key="1">
    <citation type="journal article" date="2015" name="Nat. Genet.">
        <title>The genome and transcriptome of the zoonotic hookworm Ancylostoma ceylanicum identify infection-specific gene families.</title>
        <authorList>
            <person name="Schwarz E.M."/>
            <person name="Hu Y."/>
            <person name="Antoshechkin I."/>
            <person name="Miller M.M."/>
            <person name="Sternberg P.W."/>
            <person name="Aroian R.V."/>
        </authorList>
    </citation>
    <scope>NUCLEOTIDE SEQUENCE</scope>
    <source>
        <strain evidence="2">HY135</strain>
    </source>
</reference>
<accession>A0A016UH83</accession>
<proteinExistence type="predicted"/>
<sequence>MNFSKQYIWGLLVDGFKSGESATDWTRRFRAGDFSLNVSSWSDAHPDSRQQSIVAAGRFRSKANYVWKDTSLGCSLHHHRRSSAPVGEGIKVIKVCDGNLMERDLPRRAEVATELHSYGSIKNWMKPIFTADEKWCPYVNTKFGPP</sequence>
<gene>
    <name evidence="1" type="primary">Acey_s0041.g385</name>
    <name evidence="1" type="ORF">Y032_0041g385</name>
</gene>